<dbReference type="GeneID" id="115938903"/>
<dbReference type="AlphaFoldDB" id="A0A7F8QCG0"/>
<evidence type="ECO:0000313" key="3">
    <source>
        <dbReference type="RefSeq" id="XP_030878912.1"/>
    </source>
</evidence>
<protein>
    <submittedName>
        <fullName evidence="3">Uncharacterized protein LOC115938903 isoform X2</fullName>
    </submittedName>
</protein>
<dbReference type="RefSeq" id="XP_030878912.1">
    <property type="nucleotide sequence ID" value="XM_031023052.1"/>
</dbReference>
<organism evidence="2 3">
    <name type="scientific">Leptonychotes weddellii</name>
    <name type="common">Weddell seal</name>
    <name type="synonym">Otaria weddellii</name>
    <dbReference type="NCBI Taxonomy" id="9713"/>
    <lineage>
        <taxon>Eukaryota</taxon>
        <taxon>Metazoa</taxon>
        <taxon>Chordata</taxon>
        <taxon>Craniata</taxon>
        <taxon>Vertebrata</taxon>
        <taxon>Euteleostomi</taxon>
        <taxon>Mammalia</taxon>
        <taxon>Eutheria</taxon>
        <taxon>Laurasiatheria</taxon>
        <taxon>Carnivora</taxon>
        <taxon>Caniformia</taxon>
        <taxon>Pinnipedia</taxon>
        <taxon>Phocidae</taxon>
        <taxon>Monachinae</taxon>
        <taxon>Lobodontini</taxon>
        <taxon>Leptonychotes</taxon>
    </lineage>
</organism>
<evidence type="ECO:0000313" key="2">
    <source>
        <dbReference type="Proteomes" id="UP000245341"/>
    </source>
</evidence>
<feature type="region of interest" description="Disordered" evidence="1">
    <location>
        <begin position="12"/>
        <end position="31"/>
    </location>
</feature>
<feature type="region of interest" description="Disordered" evidence="1">
    <location>
        <begin position="37"/>
        <end position="133"/>
    </location>
</feature>
<name>A0A7F8QCG0_LEPWE</name>
<proteinExistence type="predicted"/>
<gene>
    <name evidence="3" type="primary">LOC115938903</name>
</gene>
<reference evidence="3" key="1">
    <citation type="submission" date="2025-08" db="UniProtKB">
        <authorList>
            <consortium name="RefSeq"/>
        </authorList>
    </citation>
    <scope>IDENTIFICATION</scope>
    <source>
        <tissue evidence="3">Liver</tissue>
    </source>
</reference>
<sequence>MNGQEPCIARTMTSILQAPTGAGGNRSERRACGRRHLGQVDLGSGLRGPRQQGALAEASSPGCGPGHQRALATESASPKAKLFQEGGSRELPGGRMDREDPRRGQPWGPPGAKRQPGPLRPWKNWFPPANLFP</sequence>
<evidence type="ECO:0000256" key="1">
    <source>
        <dbReference type="SAM" id="MobiDB-lite"/>
    </source>
</evidence>
<accession>A0A7F8QCG0</accession>
<dbReference type="Proteomes" id="UP000245341">
    <property type="component" value="Unplaced"/>
</dbReference>
<keyword evidence="2" id="KW-1185">Reference proteome</keyword>